<dbReference type="HOGENOM" id="CLU_896320_0_0_9"/>
<dbReference type="PANTHER" id="PTHR21666:SF270">
    <property type="entry name" value="MUREIN HYDROLASE ACTIVATOR ENVC"/>
    <property type="match status" value="1"/>
</dbReference>
<evidence type="ECO:0000259" key="2">
    <source>
        <dbReference type="Pfam" id="PF01551"/>
    </source>
</evidence>
<accession>B8I091</accession>
<dbReference type="InterPro" id="IPR016047">
    <property type="entry name" value="M23ase_b-sheet_dom"/>
</dbReference>
<dbReference type="InterPro" id="IPR011055">
    <property type="entry name" value="Dup_hybrid_motif"/>
</dbReference>
<keyword evidence="1" id="KW-0812">Transmembrane</keyword>
<dbReference type="OrthoDB" id="9809488at2"/>
<dbReference type="SUPFAM" id="SSF51261">
    <property type="entry name" value="Duplicated hybrid motif"/>
    <property type="match status" value="1"/>
</dbReference>
<reference evidence="3 4" key="1">
    <citation type="submission" date="2009-01" db="EMBL/GenBank/DDBJ databases">
        <title>Complete sequence of Clostridium cellulolyticum H10.</title>
        <authorList>
            <consortium name="US DOE Joint Genome Institute"/>
            <person name="Lucas S."/>
            <person name="Copeland A."/>
            <person name="Lapidus A."/>
            <person name="Glavina del Rio T."/>
            <person name="Dalin E."/>
            <person name="Tice H."/>
            <person name="Bruce D."/>
            <person name="Goodwin L."/>
            <person name="Pitluck S."/>
            <person name="Chertkov O."/>
            <person name="Saunders E."/>
            <person name="Brettin T."/>
            <person name="Detter J.C."/>
            <person name="Han C."/>
            <person name="Larimer F."/>
            <person name="Land M."/>
            <person name="Hauser L."/>
            <person name="Kyrpides N."/>
            <person name="Ivanova N."/>
            <person name="Zhou J."/>
            <person name="Richardson P."/>
        </authorList>
    </citation>
    <scope>NUCLEOTIDE SEQUENCE [LARGE SCALE GENOMIC DNA]</scope>
    <source>
        <strain evidence="4">ATCC 35319 / DSM 5812 / JCM 6584 / H10</strain>
    </source>
</reference>
<evidence type="ECO:0000256" key="1">
    <source>
        <dbReference type="SAM" id="Phobius"/>
    </source>
</evidence>
<feature type="transmembrane region" description="Helical" evidence="1">
    <location>
        <begin position="24"/>
        <end position="46"/>
    </location>
</feature>
<dbReference type="eggNOG" id="COG4942">
    <property type="taxonomic scope" value="Bacteria"/>
</dbReference>
<dbReference type="InterPro" id="IPR050570">
    <property type="entry name" value="Cell_wall_metabolism_enzyme"/>
</dbReference>
<evidence type="ECO:0000313" key="4">
    <source>
        <dbReference type="Proteomes" id="UP000001349"/>
    </source>
</evidence>
<proteinExistence type="predicted"/>
<dbReference type="GO" id="GO:0004222">
    <property type="term" value="F:metalloendopeptidase activity"/>
    <property type="evidence" value="ECO:0007669"/>
    <property type="project" value="TreeGrafter"/>
</dbReference>
<organism evidence="3 4">
    <name type="scientific">Ruminiclostridium cellulolyticum (strain ATCC 35319 / DSM 5812 / JCM 6584 / H10)</name>
    <name type="common">Clostridium cellulolyticum</name>
    <dbReference type="NCBI Taxonomy" id="394503"/>
    <lineage>
        <taxon>Bacteria</taxon>
        <taxon>Bacillati</taxon>
        <taxon>Bacillota</taxon>
        <taxon>Clostridia</taxon>
        <taxon>Eubacteriales</taxon>
        <taxon>Oscillospiraceae</taxon>
        <taxon>Ruminiclostridium</taxon>
    </lineage>
</organism>
<name>B8I091_RUMCH</name>
<sequence length="310" mass="33964">MAINPALIKAAVQIVSTEKGRKGLLIAIFVPIGILMLIICVIFYILTAPFQFLTDTYSLSADEQTAIQNAQTDYGFYLIPENKVLDRGGLFTYPTEGTTGTRGFSPTPVHHPVLGISRPHWGQDFNTQWHSNVYAIADGQVYNMGISDEAGMFLVLYHDVNGKQFFTRYLHLSAIHVHQNSRIRQGDAVASEGGEPGKDMYPGTSTGHHLHFEVRVGSTYSSAVPVDPKLYIDPVPIEISCSSGKGSIKVNIAGGKDRGYEVSIDGGITWIGTFEKTYTFSSLNSGSYSIVARDWSYQDNISKVSIVSLN</sequence>
<dbReference type="EMBL" id="CP001348">
    <property type="protein sequence ID" value="ACL77417.1"/>
    <property type="molecule type" value="Genomic_DNA"/>
</dbReference>
<protein>
    <submittedName>
        <fullName evidence="3">Peptidase M23</fullName>
    </submittedName>
</protein>
<dbReference type="KEGG" id="cce:Ccel_3126"/>
<dbReference type="AlphaFoldDB" id="B8I091"/>
<keyword evidence="4" id="KW-1185">Reference proteome</keyword>
<dbReference type="STRING" id="394503.Ccel_3126"/>
<dbReference type="Proteomes" id="UP000001349">
    <property type="component" value="Chromosome"/>
</dbReference>
<dbReference type="Gene3D" id="2.70.70.10">
    <property type="entry name" value="Glucose Permease (Domain IIA)"/>
    <property type="match status" value="1"/>
</dbReference>
<keyword evidence="1" id="KW-1133">Transmembrane helix</keyword>
<dbReference type="PANTHER" id="PTHR21666">
    <property type="entry name" value="PEPTIDASE-RELATED"/>
    <property type="match status" value="1"/>
</dbReference>
<evidence type="ECO:0000313" key="3">
    <source>
        <dbReference type="EMBL" id="ACL77417.1"/>
    </source>
</evidence>
<dbReference type="Pfam" id="PF01551">
    <property type="entry name" value="Peptidase_M23"/>
    <property type="match status" value="1"/>
</dbReference>
<dbReference type="CDD" id="cd12797">
    <property type="entry name" value="M23_peptidase"/>
    <property type="match status" value="1"/>
</dbReference>
<gene>
    <name evidence="3" type="ordered locus">Ccel_3126</name>
</gene>
<dbReference type="RefSeq" id="WP_015926475.1">
    <property type="nucleotide sequence ID" value="NC_011898.1"/>
</dbReference>
<keyword evidence="1" id="KW-0472">Membrane</keyword>
<feature type="domain" description="M23ase beta-sheet core" evidence="2">
    <location>
        <begin position="119"/>
        <end position="219"/>
    </location>
</feature>